<proteinExistence type="predicted"/>
<evidence type="ECO:0000313" key="2">
    <source>
        <dbReference type="Proteomes" id="UP000266188"/>
    </source>
</evidence>
<evidence type="ECO:0008006" key="3">
    <source>
        <dbReference type="Google" id="ProtNLM"/>
    </source>
</evidence>
<accession>A0A3A2Z3J7</accession>
<name>A0A3A2Z3J7_9EURO</name>
<dbReference type="OrthoDB" id="10665730at2759"/>
<comment type="caution">
    <text evidence="1">The sequence shown here is derived from an EMBL/GenBank/DDBJ whole genome shotgun (WGS) entry which is preliminary data.</text>
</comment>
<dbReference type="Proteomes" id="UP000266188">
    <property type="component" value="Unassembled WGS sequence"/>
</dbReference>
<gene>
    <name evidence="1" type="ORF">PHISCL_10019</name>
</gene>
<keyword evidence="2" id="KW-1185">Reference proteome</keyword>
<reference evidence="2" key="1">
    <citation type="submission" date="2017-02" db="EMBL/GenBank/DDBJ databases">
        <authorList>
            <person name="Tafer H."/>
            <person name="Lopandic K."/>
        </authorList>
    </citation>
    <scope>NUCLEOTIDE SEQUENCE [LARGE SCALE GENOMIC DNA]</scope>
    <source>
        <strain evidence="2">CBS 366.77</strain>
    </source>
</reference>
<dbReference type="AlphaFoldDB" id="A0A3A2Z3J7"/>
<sequence>MKYTAGQAAKAVGVSKATITRALQNGKISGSKDDNGAWSIDPAELHRVFPPVAHALPATQTVKQFATPEKVNETGVLERENQMLREALIEVRQERDRWHQIAERLSIAPPAPVPIQQKVAEGFWSRLFRKSNGCMMKRLLAGLATAGLVGSGASPATEFTWLEISSLESHLGNRANATILASDFVSRAYSLCAVGSYAHTLSAGISEMRQAIWPNELTVTKGEEQRKGKLMGRGLSKQQKAILAVLEQKKDAGEFVVTGAIIDALGLKRAPNVYSSVSRAISRLCSRGLVVVYQPSINRQGKGFGYGLPGQDLR</sequence>
<evidence type="ECO:0000313" key="1">
    <source>
        <dbReference type="EMBL" id="RJE17648.1"/>
    </source>
</evidence>
<dbReference type="EMBL" id="MVGC01000790">
    <property type="protein sequence ID" value="RJE17648.1"/>
    <property type="molecule type" value="Genomic_DNA"/>
</dbReference>
<organism evidence="1 2">
    <name type="scientific">Aspergillus sclerotialis</name>
    <dbReference type="NCBI Taxonomy" id="2070753"/>
    <lineage>
        <taxon>Eukaryota</taxon>
        <taxon>Fungi</taxon>
        <taxon>Dikarya</taxon>
        <taxon>Ascomycota</taxon>
        <taxon>Pezizomycotina</taxon>
        <taxon>Eurotiomycetes</taxon>
        <taxon>Eurotiomycetidae</taxon>
        <taxon>Eurotiales</taxon>
        <taxon>Aspergillaceae</taxon>
        <taxon>Aspergillus</taxon>
        <taxon>Aspergillus subgen. Polypaecilum</taxon>
    </lineage>
</organism>
<protein>
    <recommendedName>
        <fullName evidence="3">Helix-turn-helix domain-containing protein</fullName>
    </recommendedName>
</protein>